<evidence type="ECO:0000313" key="1">
    <source>
        <dbReference type="EMBL" id="CAB4170888.1"/>
    </source>
</evidence>
<evidence type="ECO:0000313" key="4">
    <source>
        <dbReference type="EMBL" id="CAB4211586.1"/>
    </source>
</evidence>
<proteinExistence type="predicted"/>
<dbReference type="EMBL" id="LR797375">
    <property type="protein sequence ID" value="CAB4211586.1"/>
    <property type="molecule type" value="Genomic_DNA"/>
</dbReference>
<dbReference type="EMBL" id="LR797019">
    <property type="protein sequence ID" value="CAB4181998.1"/>
    <property type="molecule type" value="Genomic_DNA"/>
</dbReference>
<dbReference type="EMBL" id="LR797272">
    <property type="protein sequence ID" value="CAB4197415.1"/>
    <property type="molecule type" value="Genomic_DNA"/>
</dbReference>
<evidence type="ECO:0000313" key="3">
    <source>
        <dbReference type="EMBL" id="CAB4197415.1"/>
    </source>
</evidence>
<dbReference type="EMBL" id="LR796861">
    <property type="protein sequence ID" value="CAB4170888.1"/>
    <property type="molecule type" value="Genomic_DNA"/>
</dbReference>
<sequence length="177" mass="19821">MATTTITCPFPDNITPLSPNGFMFNITKLPNLSFFCQQVNIPGITLGAPEQATPFSTVPVPGEMLTYDQLTVQFLVDSDMANYKAIYNWIVALGFPESYDQYTTFSATDTFNYSELAKNYSDGTLQILNGNNETAQVVQFTDMFPITIDSLMFASTNTDVQYLVGNATFRYAYYKFL</sequence>
<dbReference type="EMBL" id="LR798454">
    <property type="protein sequence ID" value="CAB5238699.1"/>
    <property type="molecule type" value="Genomic_DNA"/>
</dbReference>
<protein>
    <submittedName>
        <fullName evidence="2">Tail completion and sheath stabilizer protein</fullName>
    </submittedName>
</protein>
<reference evidence="2" key="1">
    <citation type="submission" date="2020-05" db="EMBL/GenBank/DDBJ databases">
        <authorList>
            <person name="Chiriac C."/>
            <person name="Salcher M."/>
            <person name="Ghai R."/>
            <person name="Kavagutti S V."/>
        </authorList>
    </citation>
    <scope>NUCLEOTIDE SEQUENCE</scope>
</reference>
<name>A0A6J5QM24_9CAUD</name>
<accession>A0A6J5QM24</accession>
<organism evidence="2">
    <name type="scientific">uncultured Caudovirales phage</name>
    <dbReference type="NCBI Taxonomy" id="2100421"/>
    <lineage>
        <taxon>Viruses</taxon>
        <taxon>Duplodnaviria</taxon>
        <taxon>Heunggongvirae</taxon>
        <taxon>Uroviricota</taxon>
        <taxon>Caudoviricetes</taxon>
        <taxon>Peduoviridae</taxon>
        <taxon>Maltschvirus</taxon>
        <taxon>Maltschvirus maltsch</taxon>
    </lineage>
</organism>
<evidence type="ECO:0000313" key="5">
    <source>
        <dbReference type="EMBL" id="CAB5238699.1"/>
    </source>
</evidence>
<gene>
    <name evidence="2" type="ORF">UFOVP1066_105</name>
    <name evidence="3" type="ORF">UFOVP1315_10</name>
    <name evidence="4" type="ORF">UFOVP1421_193</name>
    <name evidence="5" type="ORF">UFOVP1525_203</name>
    <name evidence="1" type="ORF">UFOVP909_166</name>
</gene>
<evidence type="ECO:0000313" key="2">
    <source>
        <dbReference type="EMBL" id="CAB4181998.1"/>
    </source>
</evidence>